<dbReference type="InterPro" id="IPR015422">
    <property type="entry name" value="PyrdxlP-dep_Trfase_small"/>
</dbReference>
<organism evidence="11 12">
    <name type="scientific">Prochlorococcus marinus (strain MIT 9515)</name>
    <dbReference type="NCBI Taxonomy" id="167542"/>
    <lineage>
        <taxon>Bacteria</taxon>
        <taxon>Bacillati</taxon>
        <taxon>Cyanobacteriota</taxon>
        <taxon>Cyanophyceae</taxon>
        <taxon>Synechococcales</taxon>
        <taxon>Prochlorococcaceae</taxon>
        <taxon>Prochlorococcus</taxon>
    </lineage>
</organism>
<dbReference type="EC" id="2.6.1.44" evidence="11"/>
<evidence type="ECO:0000313" key="12">
    <source>
        <dbReference type="Proteomes" id="UP000001589"/>
    </source>
</evidence>
<dbReference type="GeneID" id="60201416"/>
<evidence type="ECO:0000256" key="9">
    <source>
        <dbReference type="RuleBase" id="RU004504"/>
    </source>
</evidence>
<name>A2BWP8_PROM5</name>
<dbReference type="eggNOG" id="COG0075">
    <property type="taxonomic scope" value="Bacteria"/>
</dbReference>
<dbReference type="Proteomes" id="UP000001589">
    <property type="component" value="Chromosome"/>
</dbReference>
<evidence type="ECO:0000256" key="7">
    <source>
        <dbReference type="PIRSR" id="PIRSR000524-50"/>
    </source>
</evidence>
<dbReference type="InterPro" id="IPR015421">
    <property type="entry name" value="PyrdxlP-dep_Trfase_major"/>
</dbReference>
<dbReference type="InterPro" id="IPR015424">
    <property type="entry name" value="PyrdxlP-dep_Trfase"/>
</dbReference>
<dbReference type="InterPro" id="IPR000192">
    <property type="entry name" value="Aminotrans_V_dom"/>
</dbReference>
<evidence type="ECO:0000313" key="11">
    <source>
        <dbReference type="EMBL" id="ABM72209.1"/>
    </source>
</evidence>
<reference evidence="11 12" key="1">
    <citation type="journal article" date="2007" name="PLoS Genet.">
        <title>Patterns and implications of gene gain and loss in the evolution of Prochlorococcus.</title>
        <authorList>
            <person name="Kettler G.C."/>
            <person name="Martiny A.C."/>
            <person name="Huang K."/>
            <person name="Zucker J."/>
            <person name="Coleman M.L."/>
            <person name="Rodrigue S."/>
            <person name="Chen F."/>
            <person name="Lapidus A."/>
            <person name="Ferriera S."/>
            <person name="Johnson J."/>
            <person name="Steglich C."/>
            <person name="Church G.M."/>
            <person name="Richardson P."/>
            <person name="Chisholm S.W."/>
        </authorList>
    </citation>
    <scope>NUCLEOTIDE SEQUENCE [LARGE SCALE GENOMIC DNA]</scope>
    <source>
        <strain evidence="11 12">MIT 9515</strain>
    </source>
</reference>
<dbReference type="InterPro" id="IPR020578">
    <property type="entry name" value="Aminotrans_V_PyrdxlP_BS"/>
</dbReference>
<evidence type="ECO:0000256" key="4">
    <source>
        <dbReference type="ARBA" id="ARBA00022679"/>
    </source>
</evidence>
<dbReference type="PIRSF" id="PIRSF000524">
    <property type="entry name" value="SPT"/>
    <property type="match status" value="1"/>
</dbReference>
<dbReference type="PANTHER" id="PTHR21152:SF40">
    <property type="entry name" value="ALANINE--GLYOXYLATE AMINOTRANSFERASE"/>
    <property type="match status" value="1"/>
</dbReference>
<evidence type="ECO:0000256" key="2">
    <source>
        <dbReference type="ARBA" id="ARBA00009236"/>
    </source>
</evidence>
<feature type="domain" description="Aminotransferase class V" evidence="10">
    <location>
        <begin position="51"/>
        <end position="375"/>
    </location>
</feature>
<dbReference type="EMBL" id="CP000552">
    <property type="protein sequence ID" value="ABM72209.1"/>
    <property type="molecule type" value="Genomic_DNA"/>
</dbReference>
<dbReference type="OrthoDB" id="389074at2"/>
<dbReference type="HOGENOM" id="CLU_027686_0_0_3"/>
<keyword evidence="4 11" id="KW-0808">Transferase</keyword>
<comment type="cofactor">
    <cofactor evidence="1 7 9">
        <name>pyridoxal 5'-phosphate</name>
        <dbReference type="ChEBI" id="CHEBI:597326"/>
    </cofactor>
</comment>
<dbReference type="InterPro" id="IPR024169">
    <property type="entry name" value="SP_NH2Trfase/AEP_transaminase"/>
</dbReference>
<dbReference type="Gene3D" id="3.90.1150.10">
    <property type="entry name" value="Aspartate Aminotransferase, domain 1"/>
    <property type="match status" value="1"/>
</dbReference>
<dbReference type="Pfam" id="PF00266">
    <property type="entry name" value="Aminotran_5"/>
    <property type="match status" value="1"/>
</dbReference>
<dbReference type="SUPFAM" id="SSF53383">
    <property type="entry name" value="PLP-dependent transferases"/>
    <property type="match status" value="1"/>
</dbReference>
<feature type="binding site" evidence="6">
    <location>
        <position position="359"/>
    </location>
    <ligand>
        <name>substrate</name>
    </ligand>
</feature>
<keyword evidence="5 7" id="KW-0663">Pyridoxal phosphate</keyword>
<dbReference type="STRING" id="167542.P9515_10021"/>
<keyword evidence="3 11" id="KW-0032">Aminotransferase</keyword>
<dbReference type="GO" id="GO:0008453">
    <property type="term" value="F:alanine-glyoxylate transaminase activity"/>
    <property type="evidence" value="ECO:0007669"/>
    <property type="project" value="UniProtKB-EC"/>
</dbReference>
<keyword evidence="11" id="KW-0670">Pyruvate</keyword>
<proteinExistence type="inferred from homology"/>
<dbReference type="KEGG" id="pmc:P9515_10021"/>
<dbReference type="GO" id="GO:0004760">
    <property type="term" value="F:L-serine-pyruvate transaminase activity"/>
    <property type="evidence" value="ECO:0007669"/>
    <property type="project" value="TreeGrafter"/>
</dbReference>
<evidence type="ECO:0000256" key="3">
    <source>
        <dbReference type="ARBA" id="ARBA00022576"/>
    </source>
</evidence>
<evidence type="ECO:0000256" key="1">
    <source>
        <dbReference type="ARBA" id="ARBA00001933"/>
    </source>
</evidence>
<dbReference type="PANTHER" id="PTHR21152">
    <property type="entry name" value="AMINOTRANSFERASE CLASS V"/>
    <property type="match status" value="1"/>
</dbReference>
<evidence type="ECO:0000256" key="5">
    <source>
        <dbReference type="ARBA" id="ARBA00022898"/>
    </source>
</evidence>
<evidence type="ECO:0000256" key="8">
    <source>
        <dbReference type="RuleBase" id="RU004075"/>
    </source>
</evidence>
<accession>A2BWP8</accession>
<dbReference type="GO" id="GO:0019265">
    <property type="term" value="P:glycine biosynthetic process, by transamination of glyoxylate"/>
    <property type="evidence" value="ECO:0007669"/>
    <property type="project" value="TreeGrafter"/>
</dbReference>
<dbReference type="AlphaFoldDB" id="A2BWP8"/>
<feature type="modified residue" description="N6-(pyridoxal phosphate)lysine" evidence="7">
    <location>
        <position position="212"/>
    </location>
</feature>
<gene>
    <name evidence="11" type="primary">spt</name>
    <name evidence="11" type="ordered locus">P9515_10021</name>
</gene>
<sequence length="394" mass="44063">MTETKLISTINEENLPLLGKTYVPSRLLLGPGPSNAHPEVLKALSLNPIGHLDDAYIELMSDVQKLLRYTWQCNNRITLPMSGTGSAAMEASIANFIEPGEKILIARKGYFGDRLVDMASRYKAEVSVIDKEWGEAFTFEEIKYEIETNKPAIFAIVHAETSTGVLQPLEGIGDLCRENNCLFLVDAVTSLGALELYIDKWKIDLAYSCSQKGLSCPPGLSPFTMNKRAEDKLSSRSSKVPNWYLDLSLLNKYWGSDRVYHHTAPVNMNFAIREGLRLIANEGLKNIWERHNSNAIKLWKGLESLGMELHVSSENRLPTLTTVKIPSRVDGDAFRNHLLKNFGIEIGNGLGSLSGKVWRIGLMGFNSSDENVDRLLNLFDTELKKFTIFDSSTF</sequence>
<dbReference type="Gene3D" id="3.40.640.10">
    <property type="entry name" value="Type I PLP-dependent aspartate aminotransferase-like (Major domain)"/>
    <property type="match status" value="1"/>
</dbReference>
<dbReference type="PROSITE" id="PS00595">
    <property type="entry name" value="AA_TRANSFER_CLASS_5"/>
    <property type="match status" value="1"/>
</dbReference>
<comment type="similarity">
    <text evidence="2 8">Belongs to the class-V pyridoxal-phosphate-dependent aminotransferase family.</text>
</comment>
<evidence type="ECO:0000259" key="10">
    <source>
        <dbReference type="Pfam" id="PF00266"/>
    </source>
</evidence>
<protein>
    <submittedName>
        <fullName evidence="11">Serine:pyruvate/alanine:glyoxylate aminotransferase</fullName>
        <ecNumber evidence="11">2.6.1.44</ecNumber>
    </submittedName>
</protein>
<dbReference type="FunFam" id="3.40.640.10:FF:000027">
    <property type="entry name" value="Serine--pyruvate aminotransferase, mitochondrial"/>
    <property type="match status" value="1"/>
</dbReference>
<evidence type="ECO:0000256" key="6">
    <source>
        <dbReference type="PIRSR" id="PIRSR000524-1"/>
    </source>
</evidence>
<dbReference type="CDD" id="cd06451">
    <property type="entry name" value="AGAT_like"/>
    <property type="match status" value="1"/>
</dbReference>
<dbReference type="RefSeq" id="WP_011820310.1">
    <property type="nucleotide sequence ID" value="NC_008817.1"/>
</dbReference>